<dbReference type="Gene3D" id="1.10.460.10">
    <property type="entry name" value="Topoisomerase I, domain 2"/>
    <property type="match status" value="1"/>
</dbReference>
<keyword evidence="6" id="KW-0799">Topoisomerase</keyword>
<dbReference type="InterPro" id="IPR023406">
    <property type="entry name" value="Topo_IA_AS"/>
</dbReference>
<evidence type="ECO:0000256" key="2">
    <source>
        <dbReference type="ARBA" id="ARBA00009446"/>
    </source>
</evidence>
<dbReference type="SMART" id="SM00436">
    <property type="entry name" value="TOP1Bc"/>
    <property type="match status" value="1"/>
</dbReference>
<comment type="similarity">
    <text evidence="2">Belongs to the type IA topoisomerase family.</text>
</comment>
<dbReference type="GO" id="GO:0003917">
    <property type="term" value="F:DNA topoisomerase type I (single strand cut, ATP-independent) activity"/>
    <property type="evidence" value="ECO:0007669"/>
    <property type="project" value="UniProtKB-EC"/>
</dbReference>
<accession>A0A096B437</accession>
<dbReference type="Pfam" id="PF01131">
    <property type="entry name" value="Topoisom_bac"/>
    <property type="match status" value="1"/>
</dbReference>
<dbReference type="Gene3D" id="3.40.50.140">
    <property type="match status" value="1"/>
</dbReference>
<dbReference type="SUPFAM" id="SSF56712">
    <property type="entry name" value="Prokaryotic type I DNA topoisomerase"/>
    <property type="match status" value="1"/>
</dbReference>
<dbReference type="InterPro" id="IPR006171">
    <property type="entry name" value="TOPRIM_dom"/>
</dbReference>
<evidence type="ECO:0000259" key="14">
    <source>
        <dbReference type="PROSITE" id="PS52039"/>
    </source>
</evidence>
<feature type="domain" description="Topo IA-type catalytic" evidence="14">
    <location>
        <begin position="151"/>
        <end position="577"/>
    </location>
</feature>
<dbReference type="CDD" id="cd00186">
    <property type="entry name" value="TOP1Ac"/>
    <property type="match status" value="1"/>
</dbReference>
<evidence type="ECO:0000256" key="5">
    <source>
        <dbReference type="ARBA" id="ARBA00022842"/>
    </source>
</evidence>
<dbReference type="InterPro" id="IPR003602">
    <property type="entry name" value="Topo_IA_DNA-bd_dom"/>
</dbReference>
<dbReference type="eggNOG" id="COG0550">
    <property type="taxonomic scope" value="Bacteria"/>
</dbReference>
<dbReference type="InterPro" id="IPR005738">
    <property type="entry name" value="TopoIII"/>
</dbReference>
<evidence type="ECO:0000256" key="3">
    <source>
        <dbReference type="ARBA" id="ARBA00012891"/>
    </source>
</evidence>
<dbReference type="RefSeq" id="WP_044942468.1">
    <property type="nucleotide sequence ID" value="NZ_KN174165.1"/>
</dbReference>
<dbReference type="InterPro" id="IPR013824">
    <property type="entry name" value="Topo_IA_cen_sub1"/>
</dbReference>
<organism evidence="15 16">
    <name type="scientific">Flavonifractor plautii 1_3_50AFAA</name>
    <dbReference type="NCBI Taxonomy" id="742738"/>
    <lineage>
        <taxon>Bacteria</taxon>
        <taxon>Bacillati</taxon>
        <taxon>Bacillota</taxon>
        <taxon>Clostridia</taxon>
        <taxon>Eubacteriales</taxon>
        <taxon>Oscillospiraceae</taxon>
        <taxon>Flavonifractor</taxon>
    </lineage>
</organism>
<dbReference type="PANTHER" id="PTHR11390:SF21">
    <property type="entry name" value="DNA TOPOISOMERASE 3-ALPHA"/>
    <property type="match status" value="1"/>
</dbReference>
<dbReference type="PANTHER" id="PTHR11390">
    <property type="entry name" value="PROKARYOTIC DNA TOPOISOMERASE"/>
    <property type="match status" value="1"/>
</dbReference>
<dbReference type="InterPro" id="IPR013826">
    <property type="entry name" value="Topo_IA_cen_sub3"/>
</dbReference>
<dbReference type="InterPro" id="IPR000380">
    <property type="entry name" value="Topo_IA"/>
</dbReference>
<dbReference type="GO" id="GO:0006310">
    <property type="term" value="P:DNA recombination"/>
    <property type="evidence" value="ECO:0007669"/>
    <property type="project" value="TreeGrafter"/>
</dbReference>
<evidence type="ECO:0000259" key="13">
    <source>
        <dbReference type="PROSITE" id="PS50880"/>
    </source>
</evidence>
<evidence type="ECO:0000256" key="12">
    <source>
        <dbReference type="ARBA" id="ARBA00032877"/>
    </source>
</evidence>
<dbReference type="PRINTS" id="PR00417">
    <property type="entry name" value="PRTPISMRASEI"/>
</dbReference>
<evidence type="ECO:0000313" key="15">
    <source>
        <dbReference type="EMBL" id="KGF54138.1"/>
    </source>
</evidence>
<dbReference type="CDD" id="cd03362">
    <property type="entry name" value="TOPRIM_TopoIA_TopoIII"/>
    <property type="match status" value="1"/>
</dbReference>
<comment type="catalytic activity">
    <reaction evidence="1">
        <text>ATP-independent breakage of single-stranded DNA, followed by passage and rejoining.</text>
        <dbReference type="EC" id="5.6.2.1"/>
    </reaction>
</comment>
<keyword evidence="16" id="KW-1185">Reference proteome</keyword>
<evidence type="ECO:0000256" key="10">
    <source>
        <dbReference type="ARBA" id="ARBA00031985"/>
    </source>
</evidence>
<evidence type="ECO:0000313" key="16">
    <source>
        <dbReference type="Proteomes" id="UP000029585"/>
    </source>
</evidence>
<evidence type="ECO:0000256" key="4">
    <source>
        <dbReference type="ARBA" id="ARBA00022723"/>
    </source>
</evidence>
<gene>
    <name evidence="15" type="ORF">HMPREF9460_03111</name>
</gene>
<evidence type="ECO:0000256" key="11">
    <source>
        <dbReference type="ARBA" id="ARBA00032235"/>
    </source>
</evidence>
<dbReference type="PROSITE" id="PS52039">
    <property type="entry name" value="TOPO_IA_2"/>
    <property type="match status" value="1"/>
</dbReference>
<dbReference type="Gene3D" id="1.10.290.10">
    <property type="entry name" value="Topoisomerase I, domain 4"/>
    <property type="match status" value="1"/>
</dbReference>
<dbReference type="AlphaFoldDB" id="A0A096B437"/>
<proteinExistence type="inferred from homology"/>
<dbReference type="SMART" id="SM00493">
    <property type="entry name" value="TOPRIM"/>
    <property type="match status" value="1"/>
</dbReference>
<evidence type="ECO:0000256" key="1">
    <source>
        <dbReference type="ARBA" id="ARBA00000213"/>
    </source>
</evidence>
<dbReference type="InterPro" id="IPR034144">
    <property type="entry name" value="TOPRIM_TopoIII"/>
</dbReference>
<evidence type="ECO:0000256" key="6">
    <source>
        <dbReference type="ARBA" id="ARBA00023029"/>
    </source>
</evidence>
<dbReference type="EMBL" id="ADLO01000094">
    <property type="protein sequence ID" value="KGF54138.1"/>
    <property type="molecule type" value="Genomic_DNA"/>
</dbReference>
<keyword evidence="4" id="KW-0479">Metal-binding</keyword>
<dbReference type="PROSITE" id="PS50880">
    <property type="entry name" value="TOPRIM"/>
    <property type="match status" value="1"/>
</dbReference>
<keyword evidence="7" id="KW-0238">DNA-binding</keyword>
<comment type="caution">
    <text evidence="15">The sequence shown here is derived from an EMBL/GenBank/DDBJ whole genome shotgun (WGS) entry which is preliminary data.</text>
</comment>
<name>A0A096B437_FLAPL</name>
<sequence length="691" mass="76796">MKLVIAEKPSVGAAIAAVIGANEKRSGYFEGSGYLVSWCIGHLISLADAATYNEQYRKWKYDDLPIVPQDWQFTVASGKEQQFSVLKDLMQRSDVSEIVNACDSGREGELIFRFVYEQVNCQKPFSRLWISSMEESAIREGFSNLKDGRSYDNLYQSALCRAKADWLVGINATRLFSILYHKTLNVGRVQTPTLTMLVNRDYAISSFKKEKYHVVRLDAGGVSALSERLNEEAAAQQMKAACEKSQAVCTSLKKEKKTVAPPKLFDLTALQREANRLYGFTAKQTLDYAQALYEKRLLTYPRTDSKYITSDMQRSTKELITGLCSLLPFMRDVKLQADLTRVCDNSKVTDHHAILPTAEFLKTGFSSLTDSETKLMTLVCAKLLCAAAAPYEYEAVTAVISCGGYTFTAKGKTTLCEGWREIEKLSRAASEEQDEDAEPETVLPPLAEGQTFDNPAAEISERYTQPPKAFTEDTLLSAMENAGKEETPEDAERKGLGTTATRAGIIEKLISAGFAERKGKKLIPTKDGYNLAAILPEVLTSPQLTAEWETRLTGIAKGSDSPDDFMRSIEEMTAGLVKTYSAISEDKAKLFTPQREAIGTCPRCGAAVYEGKKNFYCSDRACSFVMWKNDRFFEQRKKAFTKAIAAALLKDGKVKIKGMYSTKTGKTFDGVVLLADTGGKYVNFRVEQNRK</sequence>
<dbReference type="InterPro" id="IPR003601">
    <property type="entry name" value="Topo_IA_2"/>
</dbReference>
<dbReference type="GO" id="GO:0043597">
    <property type="term" value="C:cytoplasmic replication fork"/>
    <property type="evidence" value="ECO:0007669"/>
    <property type="project" value="TreeGrafter"/>
</dbReference>
<dbReference type="SMART" id="SM00437">
    <property type="entry name" value="TOP1Ac"/>
    <property type="match status" value="1"/>
</dbReference>
<keyword evidence="8" id="KW-0413">Isomerase</keyword>
<dbReference type="EC" id="5.6.2.1" evidence="3"/>
<dbReference type="InterPro" id="IPR023405">
    <property type="entry name" value="Topo_IA_core_domain"/>
</dbReference>
<dbReference type="GO" id="GO:0046872">
    <property type="term" value="F:metal ion binding"/>
    <property type="evidence" value="ECO:0007669"/>
    <property type="project" value="UniProtKB-KW"/>
</dbReference>
<dbReference type="Gene3D" id="2.70.20.10">
    <property type="entry name" value="Topoisomerase I, domain 3"/>
    <property type="match status" value="1"/>
</dbReference>
<dbReference type="Pfam" id="PF01751">
    <property type="entry name" value="Toprim"/>
    <property type="match status" value="1"/>
</dbReference>
<dbReference type="InterPro" id="IPR013497">
    <property type="entry name" value="Topo_IA_cen"/>
</dbReference>
<dbReference type="InterPro" id="IPR013825">
    <property type="entry name" value="Topo_IA_cen_sub2"/>
</dbReference>
<feature type="domain" description="Toprim" evidence="13">
    <location>
        <begin position="1"/>
        <end position="136"/>
    </location>
</feature>
<reference evidence="15 16" key="1">
    <citation type="submission" date="2011-08" db="EMBL/GenBank/DDBJ databases">
        <title>The Genome Sequence of Clostridium orbiscindens 1_3_50AFAA.</title>
        <authorList>
            <consortium name="The Broad Institute Genome Sequencing Platform"/>
            <person name="Earl A."/>
            <person name="Ward D."/>
            <person name="Feldgarden M."/>
            <person name="Gevers D."/>
            <person name="Daigneault M."/>
            <person name="Strauss J."/>
            <person name="Allen-Vercoe E."/>
            <person name="Young S.K."/>
            <person name="Zeng Q."/>
            <person name="Gargeya S."/>
            <person name="Fitzgerald M."/>
            <person name="Haas B."/>
            <person name="Abouelleil A."/>
            <person name="Alvarado L."/>
            <person name="Arachchi H.M."/>
            <person name="Berlin A."/>
            <person name="Brown A."/>
            <person name="Chapman S.B."/>
            <person name="Chen Z."/>
            <person name="Dunbar C."/>
            <person name="Freedman E."/>
            <person name="Gearin G."/>
            <person name="Gellesch M."/>
            <person name="Goldberg J."/>
            <person name="Griggs A."/>
            <person name="Gujja S."/>
            <person name="Heiman D."/>
            <person name="Howarth C."/>
            <person name="Larson L."/>
            <person name="Lui A."/>
            <person name="MacDonald P.J.P."/>
            <person name="Montmayeur A."/>
            <person name="Murphy C."/>
            <person name="Neiman D."/>
            <person name="Pearson M."/>
            <person name="Priest M."/>
            <person name="Roberts A."/>
            <person name="Saif S."/>
            <person name="Shea T."/>
            <person name="Shenoy N."/>
            <person name="Sisk P."/>
            <person name="Stolte C."/>
            <person name="Sykes S."/>
            <person name="Wortman J."/>
            <person name="Nusbaum C."/>
            <person name="Birren B."/>
        </authorList>
    </citation>
    <scope>NUCLEOTIDE SEQUENCE [LARGE SCALE GENOMIC DNA]</scope>
    <source>
        <strain evidence="15 16">1_3_50AFAA</strain>
    </source>
</reference>
<dbReference type="NCBIfam" id="NF005829">
    <property type="entry name" value="PRK07726.1"/>
    <property type="match status" value="1"/>
</dbReference>
<dbReference type="PROSITE" id="PS00396">
    <property type="entry name" value="TOPO_IA_1"/>
    <property type="match status" value="1"/>
</dbReference>
<evidence type="ECO:0000256" key="8">
    <source>
        <dbReference type="ARBA" id="ARBA00023235"/>
    </source>
</evidence>
<evidence type="ECO:0000256" key="7">
    <source>
        <dbReference type="ARBA" id="ARBA00023125"/>
    </source>
</evidence>
<dbReference type="GO" id="GO:0006281">
    <property type="term" value="P:DNA repair"/>
    <property type="evidence" value="ECO:0007669"/>
    <property type="project" value="TreeGrafter"/>
</dbReference>
<dbReference type="NCBIfam" id="TIGR01056">
    <property type="entry name" value="topB"/>
    <property type="match status" value="1"/>
</dbReference>
<evidence type="ECO:0000256" key="9">
    <source>
        <dbReference type="ARBA" id="ARBA00030003"/>
    </source>
</evidence>
<protein>
    <recommendedName>
        <fullName evidence="3">DNA topoisomerase</fullName>
        <ecNumber evidence="3">5.6.2.1</ecNumber>
    </recommendedName>
    <alternativeName>
        <fullName evidence="12">Omega-protein</fullName>
    </alternativeName>
    <alternativeName>
        <fullName evidence="11">Relaxing enzyme</fullName>
    </alternativeName>
    <alternativeName>
        <fullName evidence="9">Swivelase</fullName>
    </alternativeName>
    <alternativeName>
        <fullName evidence="10">Untwisting enzyme</fullName>
    </alternativeName>
</protein>
<keyword evidence="5" id="KW-0460">Magnesium</keyword>
<dbReference type="Proteomes" id="UP000029585">
    <property type="component" value="Unassembled WGS sequence"/>
</dbReference>
<dbReference type="HOGENOM" id="CLU_002929_5_2_9"/>
<dbReference type="GO" id="GO:0003677">
    <property type="term" value="F:DNA binding"/>
    <property type="evidence" value="ECO:0007669"/>
    <property type="project" value="UniProtKB-KW"/>
</dbReference>
<dbReference type="GO" id="GO:0006265">
    <property type="term" value="P:DNA topological change"/>
    <property type="evidence" value="ECO:0007669"/>
    <property type="project" value="InterPro"/>
</dbReference>
<dbReference type="PATRIC" id="fig|742738.3.peg.3200"/>